<comment type="caution">
    <text evidence="7">The sequence shown here is derived from an EMBL/GenBank/DDBJ whole genome shotgun (WGS) entry which is preliminary data.</text>
</comment>
<gene>
    <name evidence="7" type="ORF">MF672_037715</name>
</gene>
<dbReference type="Pfam" id="PF02909">
    <property type="entry name" value="TetR_C_1"/>
    <property type="match status" value="1"/>
</dbReference>
<dbReference type="SUPFAM" id="SSF46689">
    <property type="entry name" value="Homeodomain-like"/>
    <property type="match status" value="1"/>
</dbReference>
<evidence type="ECO:0000256" key="5">
    <source>
        <dbReference type="SAM" id="MobiDB-lite"/>
    </source>
</evidence>
<dbReference type="PROSITE" id="PS01081">
    <property type="entry name" value="HTH_TETR_1"/>
    <property type="match status" value="1"/>
</dbReference>
<dbReference type="InterPro" id="IPR009057">
    <property type="entry name" value="Homeodomain-like_sf"/>
</dbReference>
<dbReference type="RefSeq" id="WP_242382225.1">
    <property type="nucleotide sequence ID" value="NZ_JAKRKC020000002.1"/>
</dbReference>
<sequence>MSRHFTSVWTREPRRPAGAAPGRSREEIVRAAVELLDAEGLDGLSMRKLGAKLMSGATSLYWYVATKDELLELAYDEVWGEIKVPDPDEAHWREVASVLAHSLRQAMLRHPWTADLIGRLPALGPHAIEVSDRMRRTFRLAGFSGWDIDFAGATLTAFIFGMTTPEIAWNTSMGDDFDPDEARAMLRRVAAQHPDLLEAADTAHYEDPRLVRAMAFDFGLVSVLDGLERRLTGHQGHQAARRPDDPIAPDPRPAGRPDRP</sequence>
<evidence type="ECO:0000256" key="2">
    <source>
        <dbReference type="ARBA" id="ARBA00023125"/>
    </source>
</evidence>
<dbReference type="InterPro" id="IPR050109">
    <property type="entry name" value="HTH-type_TetR-like_transc_reg"/>
</dbReference>
<evidence type="ECO:0000313" key="8">
    <source>
        <dbReference type="Proteomes" id="UP001317259"/>
    </source>
</evidence>
<dbReference type="PROSITE" id="PS50977">
    <property type="entry name" value="HTH_TETR_2"/>
    <property type="match status" value="1"/>
</dbReference>
<organism evidence="7 8">
    <name type="scientific">Actinomadura luzonensis</name>
    <dbReference type="NCBI Taxonomy" id="2805427"/>
    <lineage>
        <taxon>Bacteria</taxon>
        <taxon>Bacillati</taxon>
        <taxon>Actinomycetota</taxon>
        <taxon>Actinomycetes</taxon>
        <taxon>Streptosporangiales</taxon>
        <taxon>Thermomonosporaceae</taxon>
        <taxon>Actinomadura</taxon>
    </lineage>
</organism>
<dbReference type="EMBL" id="JAKRKC020000002">
    <property type="protein sequence ID" value="MCK2219490.1"/>
    <property type="molecule type" value="Genomic_DNA"/>
</dbReference>
<evidence type="ECO:0000256" key="4">
    <source>
        <dbReference type="PROSITE-ProRule" id="PRU00335"/>
    </source>
</evidence>
<dbReference type="InterPro" id="IPR023772">
    <property type="entry name" value="DNA-bd_HTH_TetR-type_CS"/>
</dbReference>
<dbReference type="SUPFAM" id="SSF48498">
    <property type="entry name" value="Tetracyclin repressor-like, C-terminal domain"/>
    <property type="match status" value="1"/>
</dbReference>
<evidence type="ECO:0000259" key="6">
    <source>
        <dbReference type="PROSITE" id="PS50977"/>
    </source>
</evidence>
<protein>
    <submittedName>
        <fullName evidence="7">TetR/AcrR family transcriptional regulator</fullName>
    </submittedName>
</protein>
<evidence type="ECO:0000256" key="1">
    <source>
        <dbReference type="ARBA" id="ARBA00023015"/>
    </source>
</evidence>
<name>A0ABT0G4J5_9ACTN</name>
<keyword evidence="1" id="KW-0805">Transcription regulation</keyword>
<dbReference type="Pfam" id="PF00440">
    <property type="entry name" value="TetR_N"/>
    <property type="match status" value="1"/>
</dbReference>
<dbReference type="Gene3D" id="1.10.10.60">
    <property type="entry name" value="Homeodomain-like"/>
    <property type="match status" value="1"/>
</dbReference>
<dbReference type="InterPro" id="IPR001647">
    <property type="entry name" value="HTH_TetR"/>
</dbReference>
<proteinExistence type="predicted"/>
<dbReference type="PANTHER" id="PTHR30055:SF151">
    <property type="entry name" value="TRANSCRIPTIONAL REGULATORY PROTEIN"/>
    <property type="match status" value="1"/>
</dbReference>
<dbReference type="InterPro" id="IPR036271">
    <property type="entry name" value="Tet_transcr_reg_TetR-rel_C_sf"/>
</dbReference>
<dbReference type="Gene3D" id="1.10.357.10">
    <property type="entry name" value="Tetracycline Repressor, domain 2"/>
    <property type="match status" value="1"/>
</dbReference>
<evidence type="ECO:0000313" key="7">
    <source>
        <dbReference type="EMBL" id="MCK2219490.1"/>
    </source>
</evidence>
<keyword evidence="8" id="KW-1185">Reference proteome</keyword>
<keyword evidence="3" id="KW-0804">Transcription</keyword>
<feature type="region of interest" description="Disordered" evidence="5">
    <location>
        <begin position="233"/>
        <end position="260"/>
    </location>
</feature>
<dbReference type="InterPro" id="IPR004111">
    <property type="entry name" value="Repressor_TetR_C"/>
</dbReference>
<feature type="DNA-binding region" description="H-T-H motif" evidence="4">
    <location>
        <begin position="45"/>
        <end position="64"/>
    </location>
</feature>
<dbReference type="PANTHER" id="PTHR30055">
    <property type="entry name" value="HTH-TYPE TRANSCRIPTIONAL REGULATOR RUTR"/>
    <property type="match status" value="1"/>
</dbReference>
<feature type="domain" description="HTH tetR-type" evidence="6">
    <location>
        <begin position="22"/>
        <end position="82"/>
    </location>
</feature>
<evidence type="ECO:0000256" key="3">
    <source>
        <dbReference type="ARBA" id="ARBA00023163"/>
    </source>
</evidence>
<dbReference type="Proteomes" id="UP001317259">
    <property type="component" value="Unassembled WGS sequence"/>
</dbReference>
<reference evidence="7 8" key="1">
    <citation type="submission" date="2022-04" db="EMBL/GenBank/DDBJ databases">
        <title>Genome draft of Actinomadura sp. ATCC 31491.</title>
        <authorList>
            <person name="Shi X."/>
            <person name="Du Y."/>
        </authorList>
    </citation>
    <scope>NUCLEOTIDE SEQUENCE [LARGE SCALE GENOMIC DNA]</scope>
    <source>
        <strain evidence="7 8">ATCC 31491</strain>
    </source>
</reference>
<keyword evidence="2 4" id="KW-0238">DNA-binding</keyword>
<accession>A0ABT0G4J5</accession>
<feature type="region of interest" description="Disordered" evidence="5">
    <location>
        <begin position="1"/>
        <end position="23"/>
    </location>
</feature>